<comment type="pathway">
    <text evidence="2">Protein modification; protein glycosylation.</text>
</comment>
<dbReference type="PANTHER" id="PTHR48438">
    <property type="entry name" value="ALPHA-(1,3)-FUCOSYLTRANSFERASE C-RELATED"/>
    <property type="match status" value="1"/>
</dbReference>
<evidence type="ECO:0000256" key="11">
    <source>
        <dbReference type="ARBA" id="ARBA00023180"/>
    </source>
</evidence>
<evidence type="ECO:0000256" key="1">
    <source>
        <dbReference type="ARBA" id="ARBA00004447"/>
    </source>
</evidence>
<dbReference type="InterPro" id="IPR001503">
    <property type="entry name" value="Glyco_trans_10"/>
</dbReference>
<dbReference type="InterPro" id="IPR055270">
    <property type="entry name" value="Glyco_tran_10_C"/>
</dbReference>
<reference evidence="14" key="1">
    <citation type="submission" date="2023-07" db="EMBL/GenBank/DDBJ databases">
        <authorList>
            <consortium name="CYATHOMIX"/>
        </authorList>
    </citation>
    <scope>NUCLEOTIDE SEQUENCE</scope>
    <source>
        <strain evidence="14">N/A</strain>
    </source>
</reference>
<keyword evidence="6 12" id="KW-0812">Transmembrane</keyword>
<keyword evidence="11" id="KW-0325">Glycoprotein</keyword>
<evidence type="ECO:0000256" key="10">
    <source>
        <dbReference type="ARBA" id="ARBA00023136"/>
    </source>
</evidence>
<dbReference type="AlphaFoldDB" id="A0AA36DKC7"/>
<keyword evidence="15" id="KW-1185">Reference proteome</keyword>
<keyword evidence="7" id="KW-0735">Signal-anchor</keyword>
<organism evidence="14 15">
    <name type="scientific">Cylicocyclus nassatus</name>
    <name type="common">Nematode worm</name>
    <dbReference type="NCBI Taxonomy" id="53992"/>
    <lineage>
        <taxon>Eukaryota</taxon>
        <taxon>Metazoa</taxon>
        <taxon>Ecdysozoa</taxon>
        <taxon>Nematoda</taxon>
        <taxon>Chromadorea</taxon>
        <taxon>Rhabditida</taxon>
        <taxon>Rhabditina</taxon>
        <taxon>Rhabditomorpha</taxon>
        <taxon>Strongyloidea</taxon>
        <taxon>Strongylidae</taxon>
        <taxon>Cylicocyclus</taxon>
    </lineage>
</organism>
<dbReference type="Proteomes" id="UP001176961">
    <property type="component" value="Unassembled WGS sequence"/>
</dbReference>
<evidence type="ECO:0000256" key="3">
    <source>
        <dbReference type="ARBA" id="ARBA00008919"/>
    </source>
</evidence>
<evidence type="ECO:0000256" key="8">
    <source>
        <dbReference type="ARBA" id="ARBA00022989"/>
    </source>
</evidence>
<evidence type="ECO:0000256" key="4">
    <source>
        <dbReference type="ARBA" id="ARBA00022676"/>
    </source>
</evidence>
<dbReference type="GO" id="GO:0032580">
    <property type="term" value="C:Golgi cisterna membrane"/>
    <property type="evidence" value="ECO:0007669"/>
    <property type="project" value="UniProtKB-SubCell"/>
</dbReference>
<dbReference type="Pfam" id="PF00852">
    <property type="entry name" value="Glyco_transf_10"/>
    <property type="match status" value="1"/>
</dbReference>
<name>A0AA36DKC7_CYLNA</name>
<evidence type="ECO:0000313" key="14">
    <source>
        <dbReference type="EMBL" id="CAJ0588826.1"/>
    </source>
</evidence>
<protein>
    <recommendedName>
        <fullName evidence="12">Fucosyltransferase</fullName>
        <ecNumber evidence="12">2.4.1.-</ecNumber>
    </recommendedName>
</protein>
<dbReference type="Gene3D" id="3.40.50.11660">
    <property type="entry name" value="Glycosyl transferase family 10, C-terminal domain"/>
    <property type="match status" value="1"/>
</dbReference>
<comment type="caution">
    <text evidence="14">The sequence shown here is derived from an EMBL/GenBank/DDBJ whole genome shotgun (WGS) entry which is preliminary data.</text>
</comment>
<dbReference type="GO" id="GO:0008417">
    <property type="term" value="F:fucosyltransferase activity"/>
    <property type="evidence" value="ECO:0007669"/>
    <property type="project" value="InterPro"/>
</dbReference>
<gene>
    <name evidence="14" type="ORF">CYNAS_LOCUS809</name>
</gene>
<dbReference type="FunFam" id="3.40.50.11660:FF:000002">
    <property type="entry name" value="Alpha-(1,3)-fucosyltransferase"/>
    <property type="match status" value="1"/>
</dbReference>
<comment type="similarity">
    <text evidence="3 12">Belongs to the glycosyltransferase 10 family.</text>
</comment>
<dbReference type="PANTHER" id="PTHR48438:SF1">
    <property type="entry name" value="ALPHA-(1,3)-FUCOSYLTRANSFERASE C-RELATED"/>
    <property type="match status" value="1"/>
</dbReference>
<evidence type="ECO:0000256" key="6">
    <source>
        <dbReference type="ARBA" id="ARBA00022692"/>
    </source>
</evidence>
<keyword evidence="10" id="KW-0472">Membrane</keyword>
<sequence>MLREDIWDDIEGKVGFQRSGILEDEEDSVLATFPWLSTEARYETNYASAYRWQPTTQTSDGLKKLLTTVKRTAEQALDQADAAGGAETDDILMRKMKLRLLLSTKVTRSLPCIQSEKKAHQEISETCNLIVKNYKLRFGCFFNAALCATRPNNSRGANEEDSQGLPLGCQSEAVFAVDPPYSNLRLTSFECNCLPRLFADVELVVLPLCVTCVTRFSGCSSPCVAAGHCTFTPSLAPQQVPHDYFNATMTYRRDSRYHVPYGRFEPRSARDPTDRFYTEKQLHQAIKRKTKGSLLFISRCKTPSNRENIIRELGKFTDITARGKCEKLLTTNNYTGSAFCKSDCSDDALIATHRFYIAFENSVCKDYITEKFFDRISHLLVPVVLKRHIYEGADIPSDSFIAADDFGSLEDLGLYLNFLRQNDTAYLRYFEWTKHFRKPNVYQTKAFCKLCEDIHKRTKLSLNDIDKYLDAHECEQNAHYAKFWQMYTKPLRWRKPHHA</sequence>
<evidence type="ECO:0000256" key="2">
    <source>
        <dbReference type="ARBA" id="ARBA00004922"/>
    </source>
</evidence>
<proteinExistence type="inferred from homology"/>
<feature type="domain" description="Fucosyltransferase C-terminal" evidence="13">
    <location>
        <begin position="287"/>
        <end position="459"/>
    </location>
</feature>
<evidence type="ECO:0000256" key="5">
    <source>
        <dbReference type="ARBA" id="ARBA00022679"/>
    </source>
</evidence>
<dbReference type="InterPro" id="IPR038577">
    <property type="entry name" value="GT10-like_C_sf"/>
</dbReference>
<evidence type="ECO:0000259" key="13">
    <source>
        <dbReference type="Pfam" id="PF00852"/>
    </source>
</evidence>
<dbReference type="SUPFAM" id="SSF53756">
    <property type="entry name" value="UDP-Glycosyltransferase/glycogen phosphorylase"/>
    <property type="match status" value="1"/>
</dbReference>
<keyword evidence="5 12" id="KW-0808">Transferase</keyword>
<keyword evidence="4 12" id="KW-0328">Glycosyltransferase</keyword>
<evidence type="ECO:0000313" key="15">
    <source>
        <dbReference type="Proteomes" id="UP001176961"/>
    </source>
</evidence>
<accession>A0AA36DKC7</accession>
<keyword evidence="9 12" id="KW-0333">Golgi apparatus</keyword>
<dbReference type="EMBL" id="CATQJL010000001">
    <property type="protein sequence ID" value="CAJ0588826.1"/>
    <property type="molecule type" value="Genomic_DNA"/>
</dbReference>
<evidence type="ECO:0000256" key="12">
    <source>
        <dbReference type="RuleBase" id="RU003832"/>
    </source>
</evidence>
<evidence type="ECO:0000256" key="9">
    <source>
        <dbReference type="ARBA" id="ARBA00023034"/>
    </source>
</evidence>
<comment type="subcellular location">
    <subcellularLocation>
        <location evidence="1 12">Golgi apparatus</location>
        <location evidence="1 12">Golgi stack membrane</location>
        <topology evidence="1 12">Single-pass type II membrane protein</topology>
    </subcellularLocation>
</comment>
<dbReference type="EC" id="2.4.1.-" evidence="12"/>
<evidence type="ECO:0000256" key="7">
    <source>
        <dbReference type="ARBA" id="ARBA00022968"/>
    </source>
</evidence>
<keyword evidence="8" id="KW-1133">Transmembrane helix</keyword>